<sequence length="438" mass="46608">MPALTSENVRAELKKVEADASVAFADAEKMKADMVEEGVNPLTDADAFDKVDEAYKAYSIKAEEAETLKGRLNRLAEIDGVGQPSAATPLQSPWGREPQAFVRPGERFVQSEEYQAFHKSGAFSSEAAFSSAMSRGLERPVEIMSRDELENYLRMGAVTVTGGGATSAGPFIQADLIPGFVAYIRKTPVVAALVGQGVTDSDIVEYVTQSAPTNAAAETAEDTAAPESTLPYATNTTNVREITHFVPVTLRAMSDHGQIRTIVEEEIGVGVIDRLDTQLYSGDGAGQNLTGIVNAAGINTRALGADSRADAVHKAMTQIRVAAGVLDEPDAVIMHPNDWEQVRLEKDANGNYLLGPAAFAGVKQIWGMPVVVSTVATENTALVGAFARSARMWLREALAVTTGLSGTDFTQRRVSILGALRLAFAVPRPGGFTTITGF</sequence>
<accession>A0A0F9LI03</accession>
<dbReference type="NCBIfam" id="TIGR01554">
    <property type="entry name" value="major_cap_HK97"/>
    <property type="match status" value="1"/>
</dbReference>
<evidence type="ECO:0000256" key="1">
    <source>
        <dbReference type="ARBA" id="ARBA00004328"/>
    </source>
</evidence>
<keyword evidence="2" id="KW-0946">Virion</keyword>
<feature type="domain" description="Phage capsid-like C-terminal" evidence="3">
    <location>
        <begin position="169"/>
        <end position="435"/>
    </location>
</feature>
<dbReference type="EMBL" id="LAZR01006318">
    <property type="protein sequence ID" value="KKM93048.1"/>
    <property type="molecule type" value="Genomic_DNA"/>
</dbReference>
<dbReference type="InterPro" id="IPR054612">
    <property type="entry name" value="Phage_capsid-like_C"/>
</dbReference>
<evidence type="ECO:0000259" key="3">
    <source>
        <dbReference type="Pfam" id="PF05065"/>
    </source>
</evidence>
<reference evidence="4" key="1">
    <citation type="journal article" date="2015" name="Nature">
        <title>Complex archaea that bridge the gap between prokaryotes and eukaryotes.</title>
        <authorList>
            <person name="Spang A."/>
            <person name="Saw J.H."/>
            <person name="Jorgensen S.L."/>
            <person name="Zaremba-Niedzwiedzka K."/>
            <person name="Martijn J."/>
            <person name="Lind A.E."/>
            <person name="van Eijk R."/>
            <person name="Schleper C."/>
            <person name="Guy L."/>
            <person name="Ettema T.J."/>
        </authorList>
    </citation>
    <scope>NUCLEOTIDE SEQUENCE</scope>
</reference>
<dbReference type="GO" id="GO:0044423">
    <property type="term" value="C:virion component"/>
    <property type="evidence" value="ECO:0007669"/>
    <property type="project" value="UniProtKB-KW"/>
</dbReference>
<comment type="caution">
    <text evidence="4">The sequence shown here is derived from an EMBL/GenBank/DDBJ whole genome shotgun (WGS) entry which is preliminary data.</text>
</comment>
<gene>
    <name evidence="4" type="ORF">LCGC14_1212420</name>
</gene>
<dbReference type="Gene3D" id="3.30.2400.10">
    <property type="entry name" value="Major capsid protein gp5"/>
    <property type="match status" value="1"/>
</dbReference>
<dbReference type="Gene3D" id="3.30.2320.10">
    <property type="entry name" value="hypothetical protein PF0899 domain"/>
    <property type="match status" value="1"/>
</dbReference>
<evidence type="ECO:0000256" key="2">
    <source>
        <dbReference type="ARBA" id="ARBA00022844"/>
    </source>
</evidence>
<protein>
    <recommendedName>
        <fullName evidence="3">Phage capsid-like C-terminal domain-containing protein</fullName>
    </recommendedName>
</protein>
<name>A0A0F9LI03_9ZZZZ</name>
<dbReference type="AlphaFoldDB" id="A0A0F9LI03"/>
<dbReference type="SUPFAM" id="SSF56563">
    <property type="entry name" value="Major capsid protein gp5"/>
    <property type="match status" value="1"/>
</dbReference>
<dbReference type="InterPro" id="IPR024455">
    <property type="entry name" value="Phage_capsid"/>
</dbReference>
<evidence type="ECO:0000313" key="4">
    <source>
        <dbReference type="EMBL" id="KKM93048.1"/>
    </source>
</evidence>
<dbReference type="Pfam" id="PF05065">
    <property type="entry name" value="Phage_capsid"/>
    <property type="match status" value="1"/>
</dbReference>
<comment type="subcellular location">
    <subcellularLocation>
        <location evidence="1">Virion</location>
    </subcellularLocation>
</comment>
<proteinExistence type="predicted"/>
<organism evidence="4">
    <name type="scientific">marine sediment metagenome</name>
    <dbReference type="NCBI Taxonomy" id="412755"/>
    <lineage>
        <taxon>unclassified sequences</taxon>
        <taxon>metagenomes</taxon>
        <taxon>ecological metagenomes</taxon>
    </lineage>
</organism>